<comment type="catalytic activity">
    <reaction evidence="1">
        <text>(7,8-dihydropterin-6-yl)methyl diphosphate + 4-aminobenzoate = 7,8-dihydropteroate + diphosphate</text>
        <dbReference type="Rhea" id="RHEA:19949"/>
        <dbReference type="ChEBI" id="CHEBI:17836"/>
        <dbReference type="ChEBI" id="CHEBI:17839"/>
        <dbReference type="ChEBI" id="CHEBI:33019"/>
        <dbReference type="ChEBI" id="CHEBI:72950"/>
        <dbReference type="EC" id="2.5.1.15"/>
    </reaction>
</comment>
<dbReference type="PROSITE" id="PS00792">
    <property type="entry name" value="DHPS_1"/>
    <property type="match status" value="1"/>
</dbReference>
<evidence type="ECO:0000256" key="14">
    <source>
        <dbReference type="RuleBase" id="RU361205"/>
    </source>
</evidence>
<evidence type="ECO:0000256" key="7">
    <source>
        <dbReference type="ARBA" id="ARBA00016919"/>
    </source>
</evidence>
<dbReference type="AlphaFoldDB" id="A0A0K1XFB9"/>
<evidence type="ECO:0000313" key="16">
    <source>
        <dbReference type="EMBL" id="AKX60065.1"/>
    </source>
</evidence>
<dbReference type="GO" id="GO:0004156">
    <property type="term" value="F:dihydropteroate synthase activity"/>
    <property type="evidence" value="ECO:0007669"/>
    <property type="project" value="UniProtKB-EC"/>
</dbReference>
<evidence type="ECO:0000256" key="10">
    <source>
        <dbReference type="ARBA" id="ARBA00022842"/>
    </source>
</evidence>
<dbReference type="PROSITE" id="PS00793">
    <property type="entry name" value="DHPS_2"/>
    <property type="match status" value="1"/>
</dbReference>
<evidence type="ECO:0000256" key="1">
    <source>
        <dbReference type="ARBA" id="ARBA00000012"/>
    </source>
</evidence>
<evidence type="ECO:0000256" key="12">
    <source>
        <dbReference type="ARBA" id="ARBA00030193"/>
    </source>
</evidence>
<dbReference type="Pfam" id="PF00809">
    <property type="entry name" value="Pterin_bind"/>
    <property type="match status" value="1"/>
</dbReference>
<dbReference type="EC" id="2.5.1.15" evidence="6 14"/>
<keyword evidence="9 14" id="KW-0479">Metal-binding</keyword>
<dbReference type="PATRIC" id="fig|1698445.3.peg.714"/>
<comment type="subunit">
    <text evidence="5">Homodimer.</text>
</comment>
<dbReference type="InterPro" id="IPR045031">
    <property type="entry name" value="DHP_synth-like"/>
</dbReference>
<evidence type="ECO:0000256" key="3">
    <source>
        <dbReference type="ARBA" id="ARBA00004763"/>
    </source>
</evidence>
<dbReference type="NCBIfam" id="TIGR01496">
    <property type="entry name" value="DHPS"/>
    <property type="match status" value="1"/>
</dbReference>
<keyword evidence="11 14" id="KW-0289">Folate biosynthesis</keyword>
<evidence type="ECO:0000256" key="9">
    <source>
        <dbReference type="ARBA" id="ARBA00022723"/>
    </source>
</evidence>
<protein>
    <recommendedName>
        <fullName evidence="7 14">Dihydropteroate synthase</fullName>
        <shortName evidence="14">DHPS</shortName>
        <ecNumber evidence="6 14">2.5.1.15</ecNumber>
    </recommendedName>
    <alternativeName>
        <fullName evidence="12 14">Dihydropteroate pyrophosphorylase</fullName>
    </alternativeName>
</protein>
<dbReference type="UniPathway" id="UPA00077">
    <property type="reaction ID" value="UER00156"/>
</dbReference>
<reference evidence="16 17" key="1">
    <citation type="journal article" date="2015" name="Genome Announc.">
        <title>Genome Sequences of Oblitimonas alkaliphila gen. nov. sp. nov. (Proposed), a Novel Bacterium of the Pseudomonadaceae Family.</title>
        <authorList>
            <person name="Lauer A.C."/>
            <person name="Nicholson A.C."/>
            <person name="Humrighouse B.W."/>
            <person name="Emery B."/>
            <person name="Drobish A."/>
            <person name="Juieng P."/>
            <person name="Loparev V."/>
            <person name="McQuiston J.R."/>
        </authorList>
    </citation>
    <scope>NUCLEOTIDE SEQUENCE [LARGE SCALE GENOMIC DNA]</scope>
    <source>
        <strain evidence="16 17">E5571</strain>
    </source>
</reference>
<dbReference type="GO" id="GO:0046872">
    <property type="term" value="F:metal ion binding"/>
    <property type="evidence" value="ECO:0007669"/>
    <property type="project" value="UniProtKB-KW"/>
</dbReference>
<dbReference type="InterPro" id="IPR011005">
    <property type="entry name" value="Dihydropteroate_synth-like_sf"/>
</dbReference>
<keyword evidence="10 14" id="KW-0460">Magnesium</keyword>
<gene>
    <name evidence="16" type="primary">folP</name>
    <name evidence="16" type="ORF">AKN88_09090</name>
</gene>
<dbReference type="CDD" id="cd00739">
    <property type="entry name" value="DHPS"/>
    <property type="match status" value="1"/>
</dbReference>
<dbReference type="SUPFAM" id="SSF51717">
    <property type="entry name" value="Dihydropteroate synthetase-like"/>
    <property type="match status" value="1"/>
</dbReference>
<dbReference type="InterPro" id="IPR000489">
    <property type="entry name" value="Pterin-binding_dom"/>
</dbReference>
<name>A0A0K1XFB9_9GAMM</name>
<comment type="cofactor">
    <cofactor evidence="2 14">
        <name>Mg(2+)</name>
        <dbReference type="ChEBI" id="CHEBI:18420"/>
    </cofactor>
</comment>
<evidence type="ECO:0000256" key="5">
    <source>
        <dbReference type="ARBA" id="ARBA00011738"/>
    </source>
</evidence>
<feature type="domain" description="Pterin-binding" evidence="15">
    <location>
        <begin position="22"/>
        <end position="274"/>
    </location>
</feature>
<evidence type="ECO:0000256" key="13">
    <source>
        <dbReference type="ARBA" id="ARBA00053449"/>
    </source>
</evidence>
<evidence type="ECO:0000259" key="15">
    <source>
        <dbReference type="PROSITE" id="PS50972"/>
    </source>
</evidence>
<dbReference type="InterPro" id="IPR006390">
    <property type="entry name" value="DHP_synth_dom"/>
</dbReference>
<evidence type="ECO:0000256" key="11">
    <source>
        <dbReference type="ARBA" id="ARBA00022909"/>
    </source>
</evidence>
<accession>A0A0K1XFB9</accession>
<dbReference type="PANTHER" id="PTHR20941">
    <property type="entry name" value="FOLATE SYNTHESIS PROTEINS"/>
    <property type="match status" value="1"/>
</dbReference>
<dbReference type="FunFam" id="3.20.20.20:FF:000004">
    <property type="entry name" value="Dihydropteroate synthase"/>
    <property type="match status" value="1"/>
</dbReference>
<sequence length="283" mass="30587">MVKVAQQSWLQCGARRLDLTEPKVMGIVNMTPDSFSDGGHYNHLDQALLRAQQLCAEGAAIIDIGGESTRPGAAQVSEQQELDRVVPLVERIAQTLDVVISVDTSTPSVMRESIAAGAGLINDVRSLRREGALEAVQDTQAAVCLMHMLGEPQTMQQQPEYADVTAEVLQFLQEKVQLCEQAGIAKSRLLIDPGFGFAKNLTHNLTLFKQQQQLAVLGLPLLVGVSRKSMIGQVLDKPVEQRLFGSLGLAVMALERGAKVLRVHDVAATVDAVKLFNAVMAAQ</sequence>
<dbReference type="GO" id="GO:0046656">
    <property type="term" value="P:folic acid biosynthetic process"/>
    <property type="evidence" value="ECO:0007669"/>
    <property type="project" value="UniProtKB-KW"/>
</dbReference>
<keyword evidence="8 14" id="KW-0808">Transferase</keyword>
<comment type="function">
    <text evidence="13 14">Catalyzes the condensation of para-aminobenzoate (pABA) with 6-hydroxymethyl-7,8-dihydropterin diphosphate (DHPt-PP) to form 7,8-dihydropteroate (H2Pte), the immediate precursor of folate derivatives.</text>
</comment>
<evidence type="ECO:0000256" key="8">
    <source>
        <dbReference type="ARBA" id="ARBA00022679"/>
    </source>
</evidence>
<comment type="pathway">
    <text evidence="3 14">Cofactor biosynthesis; tetrahydrofolate biosynthesis; 7,8-dihydrofolate from 2-amino-4-hydroxy-6-hydroxymethyl-7,8-dihydropteridine diphosphate and 4-aminobenzoate: step 1/2.</text>
</comment>
<dbReference type="RefSeq" id="WP_053101355.1">
    <property type="nucleotide sequence ID" value="NZ_CP012363.1"/>
</dbReference>
<dbReference type="Gene3D" id="3.20.20.20">
    <property type="entry name" value="Dihydropteroate synthase-like"/>
    <property type="match status" value="1"/>
</dbReference>
<proteinExistence type="inferred from homology"/>
<dbReference type="GO" id="GO:0005829">
    <property type="term" value="C:cytosol"/>
    <property type="evidence" value="ECO:0007669"/>
    <property type="project" value="TreeGrafter"/>
</dbReference>
<comment type="similarity">
    <text evidence="4 14">Belongs to the DHPS family.</text>
</comment>
<dbReference type="Proteomes" id="UP000063953">
    <property type="component" value="Chromosome"/>
</dbReference>
<evidence type="ECO:0000256" key="2">
    <source>
        <dbReference type="ARBA" id="ARBA00001946"/>
    </source>
</evidence>
<dbReference type="PROSITE" id="PS50972">
    <property type="entry name" value="PTERIN_BINDING"/>
    <property type="match status" value="1"/>
</dbReference>
<dbReference type="GO" id="GO:0046654">
    <property type="term" value="P:tetrahydrofolate biosynthetic process"/>
    <property type="evidence" value="ECO:0007669"/>
    <property type="project" value="UniProtKB-UniPathway"/>
</dbReference>
<dbReference type="EMBL" id="CP012365">
    <property type="protein sequence ID" value="AKX60065.1"/>
    <property type="molecule type" value="Genomic_DNA"/>
</dbReference>
<evidence type="ECO:0000256" key="4">
    <source>
        <dbReference type="ARBA" id="ARBA00009503"/>
    </source>
</evidence>
<evidence type="ECO:0000313" key="17">
    <source>
        <dbReference type="Proteomes" id="UP000063953"/>
    </source>
</evidence>
<evidence type="ECO:0000256" key="6">
    <source>
        <dbReference type="ARBA" id="ARBA00012458"/>
    </source>
</evidence>
<keyword evidence="17" id="KW-1185">Reference proteome</keyword>
<dbReference type="STRING" id="1697053.AKN87_11595"/>
<organism evidence="16 17">
    <name type="scientific">Thiopseudomonas alkaliphila</name>
    <dbReference type="NCBI Taxonomy" id="1697053"/>
    <lineage>
        <taxon>Bacteria</taxon>
        <taxon>Pseudomonadati</taxon>
        <taxon>Pseudomonadota</taxon>
        <taxon>Gammaproteobacteria</taxon>
        <taxon>Pseudomonadales</taxon>
        <taxon>Pseudomonadaceae</taxon>
        <taxon>Thiopseudomonas</taxon>
    </lineage>
</organism>
<dbReference type="PANTHER" id="PTHR20941:SF1">
    <property type="entry name" value="FOLIC ACID SYNTHESIS PROTEIN FOL1"/>
    <property type="match status" value="1"/>
</dbReference>